<evidence type="ECO:0000313" key="3">
    <source>
        <dbReference type="Proteomes" id="UP000315636"/>
    </source>
</evidence>
<dbReference type="InterPro" id="IPR014197">
    <property type="entry name" value="Sporulation_prot_YunB"/>
</dbReference>
<gene>
    <name evidence="2" type="ORF">SAMN06264849_103287</name>
</gene>
<name>A0A521CD66_9BACL</name>
<dbReference type="Pfam" id="PF09560">
    <property type="entry name" value="Spore_YunB"/>
    <property type="match status" value="1"/>
</dbReference>
<dbReference type="OrthoDB" id="1649278at2"/>
<dbReference type="RefSeq" id="WP_142505022.1">
    <property type="nucleotide sequence ID" value="NZ_FXTI01000003.1"/>
</dbReference>
<keyword evidence="1" id="KW-0812">Transmembrane</keyword>
<proteinExistence type="predicted"/>
<dbReference type="Proteomes" id="UP000315636">
    <property type="component" value="Unassembled WGS sequence"/>
</dbReference>
<dbReference type="NCBIfam" id="TIGR02832">
    <property type="entry name" value="spo_yunB"/>
    <property type="match status" value="1"/>
</dbReference>
<reference evidence="2 3" key="1">
    <citation type="submission" date="2017-05" db="EMBL/GenBank/DDBJ databases">
        <authorList>
            <person name="Varghese N."/>
            <person name="Submissions S."/>
        </authorList>
    </citation>
    <scope>NUCLEOTIDE SEQUENCE [LARGE SCALE GENOMIC DNA]</scope>
    <source>
        <strain evidence="2 3">DSM 45474</strain>
    </source>
</reference>
<accession>A0A521CD66</accession>
<sequence length="235" mass="26828">MFRRHKRFRGPRKKRYWIITILSLFIVGLILLFELQVESTLLKLAKSQVKNISQEAVSKGIQDMRRSMGADLNKMMSIKTANGRVQYVHVDSEIQAKVYDIASHTIQKELKKLEHKDNAIPLGSVLQSSLFSDVGPDVPLQIWPKGSTRIEMISTMKEKGINTVQVTLYLHITNELSILVPANNEDEIKIDYRYPIAWTTIPGDVPDNYYYYNNEGDKEGMEGPVPVVPTPPQKE</sequence>
<feature type="transmembrane region" description="Helical" evidence="1">
    <location>
        <begin position="16"/>
        <end position="33"/>
    </location>
</feature>
<protein>
    <submittedName>
        <fullName evidence="2">Sporulation protein YunB</fullName>
    </submittedName>
</protein>
<dbReference type="EMBL" id="FXTI01000003">
    <property type="protein sequence ID" value="SMO57325.1"/>
    <property type="molecule type" value="Genomic_DNA"/>
</dbReference>
<evidence type="ECO:0000313" key="2">
    <source>
        <dbReference type="EMBL" id="SMO57325.1"/>
    </source>
</evidence>
<organism evidence="2 3">
    <name type="scientific">Melghirimyces algeriensis</name>
    <dbReference type="NCBI Taxonomy" id="910412"/>
    <lineage>
        <taxon>Bacteria</taxon>
        <taxon>Bacillati</taxon>
        <taxon>Bacillota</taxon>
        <taxon>Bacilli</taxon>
        <taxon>Bacillales</taxon>
        <taxon>Thermoactinomycetaceae</taxon>
        <taxon>Melghirimyces</taxon>
    </lineage>
</organism>
<keyword evidence="3" id="KW-1185">Reference proteome</keyword>
<dbReference type="AlphaFoldDB" id="A0A521CD66"/>
<evidence type="ECO:0000256" key="1">
    <source>
        <dbReference type="SAM" id="Phobius"/>
    </source>
</evidence>
<keyword evidence="1" id="KW-1133">Transmembrane helix</keyword>
<keyword evidence="1" id="KW-0472">Membrane</keyword>